<protein>
    <recommendedName>
        <fullName evidence="11">Heme A synthase</fullName>
        <shortName evidence="11">HAS</shortName>
        <ecNumber evidence="11">1.17.99.9</ecNumber>
    </recommendedName>
    <alternativeName>
        <fullName evidence="11">Cytochrome aa3-controlling protein</fullName>
    </alternativeName>
</protein>
<comment type="similarity">
    <text evidence="11">Belongs to the COX15/CtaA family. Type 1 subfamily.</text>
</comment>
<keyword evidence="4 11" id="KW-0479">Metal-binding</keyword>
<evidence type="ECO:0000256" key="6">
    <source>
        <dbReference type="ARBA" id="ARBA00023002"/>
    </source>
</evidence>
<evidence type="ECO:0000256" key="3">
    <source>
        <dbReference type="ARBA" id="ARBA00022692"/>
    </source>
</evidence>
<keyword evidence="7 11" id="KW-0408">Iron</keyword>
<dbReference type="AlphaFoldDB" id="A0A0Q9XS53"/>
<dbReference type="Proteomes" id="UP000053881">
    <property type="component" value="Unassembled WGS sequence"/>
</dbReference>
<dbReference type="InterPro" id="IPR023755">
    <property type="entry name" value="HemeA_Synthase_type1"/>
</dbReference>
<evidence type="ECO:0000256" key="5">
    <source>
        <dbReference type="ARBA" id="ARBA00022989"/>
    </source>
</evidence>
<feature type="transmembrane region" description="Helical" evidence="11">
    <location>
        <begin position="64"/>
        <end position="81"/>
    </location>
</feature>
<comment type="catalytic activity">
    <reaction evidence="11">
        <text>Fe(II)-heme o + 2 A + H2O = Fe(II)-heme a + 2 AH2</text>
        <dbReference type="Rhea" id="RHEA:63388"/>
        <dbReference type="ChEBI" id="CHEBI:13193"/>
        <dbReference type="ChEBI" id="CHEBI:15377"/>
        <dbReference type="ChEBI" id="CHEBI:17499"/>
        <dbReference type="ChEBI" id="CHEBI:60530"/>
        <dbReference type="ChEBI" id="CHEBI:61715"/>
        <dbReference type="EC" id="1.17.99.9"/>
    </reaction>
</comment>
<comment type="caution">
    <text evidence="11">Lacks conserved residue(s) required for the propagation of feature annotation.</text>
</comment>
<evidence type="ECO:0000256" key="9">
    <source>
        <dbReference type="ARBA" id="ARBA00023136"/>
    </source>
</evidence>
<comment type="subunit">
    <text evidence="11">Interacts with CtaB.</text>
</comment>
<dbReference type="Pfam" id="PF02628">
    <property type="entry name" value="COX15-CtaA"/>
    <property type="match status" value="1"/>
</dbReference>
<dbReference type="EMBL" id="LGPB01000133">
    <property type="protein sequence ID" value="KRG10917.1"/>
    <property type="molecule type" value="Genomic_DNA"/>
</dbReference>
<evidence type="ECO:0000256" key="10">
    <source>
        <dbReference type="ARBA" id="ARBA00023157"/>
    </source>
</evidence>
<comment type="pathway">
    <text evidence="11">Porphyrin-containing compound metabolism; heme A biosynthesis; heme A from heme O: step 1/1.</text>
</comment>
<evidence type="ECO:0000313" key="12">
    <source>
        <dbReference type="EMBL" id="KRG10917.1"/>
    </source>
</evidence>
<dbReference type="EC" id="1.17.99.9" evidence="11"/>
<keyword evidence="9 11" id="KW-0472">Membrane</keyword>
<keyword evidence="2 11" id="KW-1003">Cell membrane</keyword>
<organism evidence="12 13">
    <name type="scientific">Lederbergia galactosidilytica</name>
    <dbReference type="NCBI Taxonomy" id="217031"/>
    <lineage>
        <taxon>Bacteria</taxon>
        <taxon>Bacillati</taxon>
        <taxon>Bacillota</taxon>
        <taxon>Bacilli</taxon>
        <taxon>Bacillales</taxon>
        <taxon>Bacillaceae</taxon>
        <taxon>Lederbergia</taxon>
    </lineage>
</organism>
<feature type="binding site" description="axial binding residue" evidence="11">
    <location>
        <position position="277"/>
    </location>
    <ligand>
        <name>heme</name>
        <dbReference type="ChEBI" id="CHEBI:30413"/>
    </ligand>
    <ligandPart>
        <name>Fe</name>
        <dbReference type="ChEBI" id="CHEBI:18248"/>
    </ligandPart>
</feature>
<gene>
    <name evidence="11" type="primary">ctaA</name>
    <name evidence="12" type="ORF">ACA29_20145</name>
</gene>
<dbReference type="PANTHER" id="PTHR35457:SF1">
    <property type="entry name" value="HEME A SYNTHASE"/>
    <property type="match status" value="1"/>
</dbReference>
<dbReference type="GO" id="GO:0046872">
    <property type="term" value="F:metal ion binding"/>
    <property type="evidence" value="ECO:0007669"/>
    <property type="project" value="UniProtKB-KW"/>
</dbReference>
<comment type="caution">
    <text evidence="12">The sequence shown here is derived from an EMBL/GenBank/DDBJ whole genome shotgun (WGS) entry which is preliminary data.</text>
</comment>
<feature type="transmembrane region" description="Helical" evidence="11">
    <location>
        <begin position="242"/>
        <end position="266"/>
    </location>
</feature>
<evidence type="ECO:0000256" key="8">
    <source>
        <dbReference type="ARBA" id="ARBA00023133"/>
    </source>
</evidence>
<feature type="transmembrane region" description="Helical" evidence="11">
    <location>
        <begin position="217"/>
        <end position="235"/>
    </location>
</feature>
<dbReference type="GO" id="GO:0120547">
    <property type="term" value="F:heme A synthase activity"/>
    <property type="evidence" value="ECO:0007669"/>
    <property type="project" value="UniProtKB-EC"/>
</dbReference>
<comment type="function">
    <text evidence="11">Catalyzes the conversion of heme O to heme A by two successive hydroxylations of the methyl group at C8. The first hydroxylation forms heme I, the second hydroxylation results in an unstable dihydroxymethyl group, which spontaneously dehydrates, resulting in the formyl group of heme A.</text>
</comment>
<sequence length="323" mass="35898">MSRKLKWFSVLTSLVMLGVLLGGALVTKTDSGMGCGRSFPLCHGKLIPLDDITPALLIEFSHRLVSGSAAILVTILSIWAWKAIGKVRETKLLAILSVSFLIIQALLGAAAVLWPQSDFIMALHFGISLISFAAVLLLTLLIFEVDKKFDTNKLVVDKRMTFHIIGLTIYSYIVVYTGALVRHTESSLVCSDFPFCTNGDFSLPANMYQWIQMGHRTAAAIIFLWIGYVTILAVRHYKHQKVLYFGWIIAFILISLQAISGASVIFTKANLFVALLHGIFISLLFGLLCYFLLLLSRNKNNMAKQQIQSEETHSVDSNKLDTH</sequence>
<dbReference type="HAMAP" id="MF_01664">
    <property type="entry name" value="HemeA_synth_type1"/>
    <property type="match status" value="1"/>
</dbReference>
<proteinExistence type="inferred from homology"/>
<comment type="subcellular location">
    <subcellularLocation>
        <location evidence="11">Cell membrane</location>
        <topology evidence="11">Multi-pass membrane protein</topology>
    </subcellularLocation>
    <subcellularLocation>
        <location evidence="1">Membrane</location>
        <topology evidence="1">Multi-pass membrane protein</topology>
    </subcellularLocation>
</comment>
<keyword evidence="6 11" id="KW-0560">Oxidoreductase</keyword>
<dbReference type="InterPro" id="IPR003780">
    <property type="entry name" value="COX15/CtaA_fam"/>
</dbReference>
<evidence type="ECO:0000256" key="4">
    <source>
        <dbReference type="ARBA" id="ARBA00022723"/>
    </source>
</evidence>
<dbReference type="PATRIC" id="fig|217031.4.peg.6832"/>
<dbReference type="InterPro" id="IPR050450">
    <property type="entry name" value="COX15/CtaA_HemeA_synthase"/>
</dbReference>
<feature type="transmembrane region" description="Helical" evidence="11">
    <location>
        <begin position="272"/>
        <end position="295"/>
    </location>
</feature>
<accession>A0A0Q9XS53</accession>
<reference evidence="12 13" key="1">
    <citation type="submission" date="2015-06" db="EMBL/GenBank/DDBJ databases">
        <title>Genome sequencing project of Bacillus galactosidilyticus PL133.</title>
        <authorList>
            <person name="Gaiero J."/>
            <person name="Nicol R."/>
            <person name="Habash M."/>
        </authorList>
    </citation>
    <scope>NUCLEOTIDE SEQUENCE [LARGE SCALE GENOMIC DNA]</scope>
    <source>
        <strain evidence="12 13">PL133</strain>
    </source>
</reference>
<evidence type="ECO:0000313" key="13">
    <source>
        <dbReference type="Proteomes" id="UP000053881"/>
    </source>
</evidence>
<keyword evidence="3 11" id="KW-0812">Transmembrane</keyword>
<evidence type="ECO:0000256" key="2">
    <source>
        <dbReference type="ARBA" id="ARBA00022475"/>
    </source>
</evidence>
<feature type="transmembrane region" description="Helical" evidence="11">
    <location>
        <begin position="93"/>
        <end position="114"/>
    </location>
</feature>
<keyword evidence="8 11" id="KW-0350">Heme biosynthesis</keyword>
<evidence type="ECO:0000256" key="1">
    <source>
        <dbReference type="ARBA" id="ARBA00004141"/>
    </source>
</evidence>
<feature type="transmembrane region" description="Helical" evidence="11">
    <location>
        <begin position="120"/>
        <end position="143"/>
    </location>
</feature>
<keyword evidence="10" id="KW-1015">Disulfide bond</keyword>
<dbReference type="GO" id="GO:0005886">
    <property type="term" value="C:plasma membrane"/>
    <property type="evidence" value="ECO:0007669"/>
    <property type="project" value="UniProtKB-SubCell"/>
</dbReference>
<dbReference type="GO" id="GO:0006784">
    <property type="term" value="P:heme A biosynthetic process"/>
    <property type="evidence" value="ECO:0007669"/>
    <property type="project" value="UniProtKB-UniRule"/>
</dbReference>
<feature type="transmembrane region" description="Helical" evidence="11">
    <location>
        <begin position="164"/>
        <end position="181"/>
    </location>
</feature>
<name>A0A0Q9XS53_9BACI</name>
<dbReference type="PANTHER" id="PTHR35457">
    <property type="entry name" value="HEME A SYNTHASE"/>
    <property type="match status" value="1"/>
</dbReference>
<feature type="binding site" description="axial binding residue" evidence="11">
    <location>
        <position position="215"/>
    </location>
    <ligand>
        <name>heme</name>
        <dbReference type="ChEBI" id="CHEBI:30413"/>
    </ligand>
    <ligandPart>
        <name>Fe</name>
        <dbReference type="ChEBI" id="CHEBI:18248"/>
    </ligandPart>
</feature>
<dbReference type="UniPathway" id="UPA00269">
    <property type="reaction ID" value="UER00713"/>
</dbReference>
<keyword evidence="5 11" id="KW-1133">Transmembrane helix</keyword>
<comment type="cofactor">
    <cofactor evidence="11">
        <name>heme b</name>
        <dbReference type="ChEBI" id="CHEBI:60344"/>
    </cofactor>
</comment>
<evidence type="ECO:0000256" key="7">
    <source>
        <dbReference type="ARBA" id="ARBA00023004"/>
    </source>
</evidence>
<evidence type="ECO:0000256" key="11">
    <source>
        <dbReference type="HAMAP-Rule" id="MF_01664"/>
    </source>
</evidence>